<feature type="transmembrane region" description="Helical" evidence="1">
    <location>
        <begin position="365"/>
        <end position="385"/>
    </location>
</feature>
<feature type="transmembrane region" description="Helical" evidence="1">
    <location>
        <begin position="722"/>
        <end position="742"/>
    </location>
</feature>
<feature type="transmembrane region" description="Helical" evidence="1">
    <location>
        <begin position="484"/>
        <end position="506"/>
    </location>
</feature>
<feature type="transmembrane region" description="Helical" evidence="1">
    <location>
        <begin position="585"/>
        <end position="607"/>
    </location>
</feature>
<sequence>MVAATLVVVLGLMSLVHVVCIGFGPLPDRAERQLGFLDSALASGRDTEMQSLFPEGQYFTRVLTGLAEAQVAAQLGAGAPSARYLDRARARLAAIETPESVAVFGRGMVPEHGIFAAGWSLALAVAIARASDSDADRAAVRDRARVVHSALGQPNSPFPPSYPGQFWPCDSVVAAGALAQAISLLDLPWRQDLADWRERALAAADPDTGLLPHQVGARADALTGPRGSSQAIVQTFWPSVDAVVGVKDDQWQRFSERFVTSKAGLAGILEYPSGTDGYADVDSGPLIFGVSLSASAVGLAAARANGDRDLAGRLDRQVELVGVPVGIRTTRYLFGVLPVADAFIAWARTVPANEVALNAGSGRSAWFVAWAVPPALLVAAGPMLWPRRRRPGKQGRTKNKVGLRIPRRLLARQTEPMASPDVVPSVDAAPHDTKPERDRAVDVARLGALLVVMFGHCALLLATIDSSGVRVGNILGALPALAPVTWVLQVMPLFFMAGGAAGAYSWRDGRPWGEWLLARAQRLCRPVFWYLATWTVVLLVVRATMGAASASALGRECVALLWFLGVYLMALAFVPALMRLTTGRALAWVVTGLLAGSGLVDAIRFAVGSPEAGTANLIIVWLIPVVIGVAYARNLICALRALVIAVVAFSAQVIVSFTGIYDVSLVVTGMERVSNVSPPTLLLALHCIWMPCLFIAAANPIRRWAARPRVWRAVATGNGGAMTLYLWHIPVIAVAAFSLHAVGLDAFNPHAPGFWAHLALRAAVFAVLMAVAFRLLSPLEHRPLPWWDNRVQIRGARSILTGVLLCVAGAALTLMAKNGLDGALGWSALAGFVIACIAARASAGRLVKG</sequence>
<dbReference type="AlphaFoldDB" id="K0VCU7"/>
<organism evidence="3 4">
    <name type="scientific">Mycolicibacterium fortuitum subsp. fortuitum DSM 46621 = ATCC 6841 = JCM 6387</name>
    <dbReference type="NCBI Taxonomy" id="1214102"/>
    <lineage>
        <taxon>Bacteria</taxon>
        <taxon>Bacillati</taxon>
        <taxon>Actinomycetota</taxon>
        <taxon>Actinomycetes</taxon>
        <taxon>Mycobacteriales</taxon>
        <taxon>Mycobacteriaceae</taxon>
        <taxon>Mycolicibacterium</taxon>
    </lineage>
</organism>
<evidence type="ECO:0000259" key="2">
    <source>
        <dbReference type="Pfam" id="PF01757"/>
    </source>
</evidence>
<reference evidence="3 4" key="1">
    <citation type="journal article" date="2012" name="J. Bacteriol.">
        <title>Complete Genome Sequence of Mycobacterium fortuitum subsp. fortuitum Type Strain DSM46621.</title>
        <authorList>
            <person name="Ho Y.S."/>
            <person name="Adroub S.A."/>
            <person name="Aleisa F."/>
            <person name="Mahmood H."/>
            <person name="Othoum G."/>
            <person name="Rashid F."/>
            <person name="Zaher M."/>
            <person name="Ali S."/>
            <person name="Bitter W."/>
            <person name="Pain A."/>
            <person name="Abdallah A.M."/>
        </authorList>
    </citation>
    <scope>NUCLEOTIDE SEQUENCE [LARGE SCALE GENOMIC DNA]</scope>
    <source>
        <strain evidence="4">DSM46621</strain>
    </source>
</reference>
<accession>K0VCU7</accession>
<comment type="caution">
    <text evidence="3">The sequence shown here is derived from an EMBL/GenBank/DDBJ whole genome shotgun (WGS) entry which is preliminary data.</text>
</comment>
<dbReference type="EMBL" id="ALQB01000125">
    <property type="protein sequence ID" value="EJZ08889.1"/>
    <property type="molecule type" value="Genomic_DNA"/>
</dbReference>
<feature type="domain" description="Acyltransferase 3" evidence="2">
    <location>
        <begin position="440"/>
        <end position="771"/>
    </location>
</feature>
<evidence type="ECO:0000313" key="4">
    <source>
        <dbReference type="Proteomes" id="UP000006043"/>
    </source>
</evidence>
<name>K0VCU7_MYCFO</name>
<protein>
    <recommendedName>
        <fullName evidence="2">Acyltransferase 3 domain-containing protein</fullName>
    </recommendedName>
</protein>
<gene>
    <name evidence="3" type="ORF">MFORT_23692</name>
</gene>
<keyword evidence="1" id="KW-0472">Membrane</keyword>
<dbReference type="InterPro" id="IPR002656">
    <property type="entry name" value="Acyl_transf_3_dom"/>
</dbReference>
<keyword evidence="1" id="KW-0812">Transmembrane</keyword>
<feature type="transmembrane region" description="Helical" evidence="1">
    <location>
        <begin position="823"/>
        <end position="843"/>
    </location>
</feature>
<feature type="transmembrane region" description="Helical" evidence="1">
    <location>
        <begin position="613"/>
        <end position="632"/>
    </location>
</feature>
<feature type="transmembrane region" description="Helical" evidence="1">
    <location>
        <begin position="639"/>
        <end position="661"/>
    </location>
</feature>
<dbReference type="GO" id="GO:0016747">
    <property type="term" value="F:acyltransferase activity, transferring groups other than amino-acyl groups"/>
    <property type="evidence" value="ECO:0007669"/>
    <property type="project" value="InterPro"/>
</dbReference>
<dbReference type="PATRIC" id="fig|1214102.3.peg.4675"/>
<feature type="transmembrane region" description="Helical" evidence="1">
    <location>
        <begin position="527"/>
        <end position="553"/>
    </location>
</feature>
<evidence type="ECO:0000256" key="1">
    <source>
        <dbReference type="SAM" id="Phobius"/>
    </source>
</evidence>
<feature type="transmembrane region" description="Helical" evidence="1">
    <location>
        <begin position="559"/>
        <end position="578"/>
    </location>
</feature>
<dbReference type="HOGENOM" id="CLU_335812_0_0_11"/>
<feature type="transmembrane region" description="Helical" evidence="1">
    <location>
        <begin position="681"/>
        <end position="701"/>
    </location>
</feature>
<feature type="transmembrane region" description="Helical" evidence="1">
    <location>
        <begin position="754"/>
        <end position="777"/>
    </location>
</feature>
<proteinExistence type="predicted"/>
<feature type="transmembrane region" description="Helical" evidence="1">
    <location>
        <begin position="443"/>
        <end position="464"/>
    </location>
</feature>
<dbReference type="Proteomes" id="UP000006043">
    <property type="component" value="Unassembled WGS sequence"/>
</dbReference>
<keyword evidence="1" id="KW-1133">Transmembrane helix</keyword>
<dbReference type="Pfam" id="PF01757">
    <property type="entry name" value="Acyl_transf_3"/>
    <property type="match status" value="1"/>
</dbReference>
<feature type="transmembrane region" description="Helical" evidence="1">
    <location>
        <begin position="798"/>
        <end position="817"/>
    </location>
</feature>
<evidence type="ECO:0000313" key="3">
    <source>
        <dbReference type="EMBL" id="EJZ08889.1"/>
    </source>
</evidence>